<evidence type="ECO:0000256" key="13">
    <source>
        <dbReference type="SAM" id="Phobius"/>
    </source>
</evidence>
<organism evidence="15 16">
    <name type="scientific">Pseudomonas fluorescens</name>
    <dbReference type="NCBI Taxonomy" id="294"/>
    <lineage>
        <taxon>Bacteria</taxon>
        <taxon>Pseudomonadati</taxon>
        <taxon>Pseudomonadota</taxon>
        <taxon>Gammaproteobacteria</taxon>
        <taxon>Pseudomonadales</taxon>
        <taxon>Pseudomonadaceae</taxon>
        <taxon>Pseudomonas</taxon>
    </lineage>
</organism>
<comment type="subcellular location">
    <subcellularLocation>
        <location evidence="2">Cell membrane</location>
        <topology evidence="2">Multi-pass membrane protein</topology>
    </subcellularLocation>
</comment>
<evidence type="ECO:0000256" key="7">
    <source>
        <dbReference type="ARBA" id="ARBA00022723"/>
    </source>
</evidence>
<dbReference type="GO" id="GO:0005886">
    <property type="term" value="C:plasma membrane"/>
    <property type="evidence" value="ECO:0007669"/>
    <property type="project" value="UniProtKB-SubCell"/>
</dbReference>
<dbReference type="InterPro" id="IPR016174">
    <property type="entry name" value="Di-haem_cyt_TM"/>
</dbReference>
<dbReference type="AlphaFoldDB" id="A0A0N9WJL1"/>
<feature type="transmembrane region" description="Helical" evidence="13">
    <location>
        <begin position="127"/>
        <end position="155"/>
    </location>
</feature>
<dbReference type="GO" id="GO:0009055">
    <property type="term" value="F:electron transfer activity"/>
    <property type="evidence" value="ECO:0007669"/>
    <property type="project" value="InterPro"/>
</dbReference>
<dbReference type="InterPro" id="IPR011577">
    <property type="entry name" value="Cyt_b561_bac/Ni-Hgenase"/>
</dbReference>
<keyword evidence="9 13" id="KW-1133">Transmembrane helix</keyword>
<keyword evidence="7" id="KW-0479">Metal-binding</keyword>
<evidence type="ECO:0000256" key="3">
    <source>
        <dbReference type="ARBA" id="ARBA00022448"/>
    </source>
</evidence>
<dbReference type="PANTHER" id="PTHR30529">
    <property type="entry name" value="CYTOCHROME B561"/>
    <property type="match status" value="1"/>
</dbReference>
<feature type="domain" description="Cytochrome b561 bacterial/Ni-hydrogenase" evidence="14">
    <location>
        <begin position="6"/>
        <end position="170"/>
    </location>
</feature>
<evidence type="ECO:0000259" key="14">
    <source>
        <dbReference type="Pfam" id="PF01292"/>
    </source>
</evidence>
<keyword evidence="6 13" id="KW-0812">Transmembrane</keyword>
<dbReference type="Pfam" id="PF01292">
    <property type="entry name" value="Ni_hydr_CYTB"/>
    <property type="match status" value="1"/>
</dbReference>
<keyword evidence="3" id="KW-0813">Transport</keyword>
<dbReference type="SUPFAM" id="SSF81342">
    <property type="entry name" value="Transmembrane di-heme cytochromes"/>
    <property type="match status" value="1"/>
</dbReference>
<evidence type="ECO:0000256" key="6">
    <source>
        <dbReference type="ARBA" id="ARBA00022692"/>
    </source>
</evidence>
<reference evidence="16" key="1">
    <citation type="submission" date="2015-09" db="EMBL/GenBank/DDBJ databases">
        <title>Whole genome sequence of Pseudomonas fluorescens FW300-N2E3.</title>
        <authorList>
            <person name="Ray J."/>
            <person name="Melnyk R."/>
            <person name="Deutschbauer A."/>
        </authorList>
    </citation>
    <scope>NUCLEOTIDE SEQUENCE [LARGE SCALE GENOMIC DNA]</scope>
    <source>
        <strain evidence="16">FW300-N2E3</strain>
    </source>
</reference>
<keyword evidence="11 13" id="KW-0472">Membrane</keyword>
<evidence type="ECO:0000256" key="10">
    <source>
        <dbReference type="ARBA" id="ARBA00023004"/>
    </source>
</evidence>
<accession>A0A0N9WJL1</accession>
<name>A0A0N9WJL1_PSEFL</name>
<comment type="similarity">
    <text evidence="12">Belongs to the cytochrome b561 family.</text>
</comment>
<evidence type="ECO:0000313" key="15">
    <source>
        <dbReference type="EMBL" id="ALI01869.1"/>
    </source>
</evidence>
<feature type="transmembrane region" description="Helical" evidence="13">
    <location>
        <begin position="12"/>
        <end position="31"/>
    </location>
</feature>
<evidence type="ECO:0000256" key="9">
    <source>
        <dbReference type="ARBA" id="ARBA00022989"/>
    </source>
</evidence>
<evidence type="ECO:0000256" key="12">
    <source>
        <dbReference type="ARBA" id="ARBA00037975"/>
    </source>
</evidence>
<feature type="transmembrane region" description="Helical" evidence="13">
    <location>
        <begin position="43"/>
        <end position="65"/>
    </location>
</feature>
<evidence type="ECO:0000256" key="4">
    <source>
        <dbReference type="ARBA" id="ARBA00022475"/>
    </source>
</evidence>
<gene>
    <name evidence="15" type="ORF">AO353_12535</name>
</gene>
<dbReference type="EMBL" id="CP012830">
    <property type="protein sequence ID" value="ALI01869.1"/>
    <property type="molecule type" value="Genomic_DNA"/>
</dbReference>
<keyword evidence="10" id="KW-0408">Iron</keyword>
<feature type="transmembrane region" description="Helical" evidence="13">
    <location>
        <begin position="86"/>
        <end position="107"/>
    </location>
</feature>
<evidence type="ECO:0000313" key="16">
    <source>
        <dbReference type="Proteomes" id="UP000066487"/>
    </source>
</evidence>
<dbReference type="Proteomes" id="UP000066487">
    <property type="component" value="Chromosome"/>
</dbReference>
<dbReference type="GO" id="GO:0046872">
    <property type="term" value="F:metal ion binding"/>
    <property type="evidence" value="ECO:0007669"/>
    <property type="project" value="UniProtKB-KW"/>
</dbReference>
<keyword evidence="5" id="KW-0349">Heme</keyword>
<evidence type="ECO:0000256" key="8">
    <source>
        <dbReference type="ARBA" id="ARBA00022982"/>
    </source>
</evidence>
<dbReference type="GO" id="GO:0020037">
    <property type="term" value="F:heme binding"/>
    <property type="evidence" value="ECO:0007669"/>
    <property type="project" value="TreeGrafter"/>
</dbReference>
<evidence type="ECO:0000256" key="2">
    <source>
        <dbReference type="ARBA" id="ARBA00004651"/>
    </source>
</evidence>
<evidence type="ECO:0000256" key="1">
    <source>
        <dbReference type="ARBA" id="ARBA00001970"/>
    </source>
</evidence>
<sequence length="172" mass="19806">MKTSSYTKLQKFLHWLSAVIIIWALASGFYVSLFEVDVSVKEWVAFVNVSLTTVFLPFFALRVYLSSSGRRSDTGRYRTVNEVLALCVHRLIYLVVSVVLVTGVLMMDRAINIFDLFSIPQPLEDPYWILLFLTIHIWACLVLAVLIALHITAVIKHEVSGRRVLVNMWFRR</sequence>
<keyword evidence="8" id="KW-0249">Electron transport</keyword>
<dbReference type="PANTHER" id="PTHR30529:SF1">
    <property type="entry name" value="CYTOCHROME B561 HOMOLOG 2"/>
    <property type="match status" value="1"/>
</dbReference>
<dbReference type="InterPro" id="IPR052168">
    <property type="entry name" value="Cytochrome_b561_oxidase"/>
</dbReference>
<evidence type="ECO:0000256" key="5">
    <source>
        <dbReference type="ARBA" id="ARBA00022617"/>
    </source>
</evidence>
<reference evidence="15 16" key="2">
    <citation type="journal article" date="2018" name="Nature">
        <title>Mutant phenotypes for thousands of bacterial genes of unknown function.</title>
        <authorList>
            <person name="Price M.N."/>
            <person name="Wetmore K.M."/>
            <person name="Waters R.J."/>
            <person name="Callaghan M."/>
            <person name="Ray J."/>
            <person name="Liu H."/>
            <person name="Kuehl J.V."/>
            <person name="Melnyk R.A."/>
            <person name="Lamson J.S."/>
            <person name="Suh Y."/>
            <person name="Carlson H.K."/>
            <person name="Esquivel Z."/>
            <person name="Sadeeshkumar H."/>
            <person name="Chakraborty R."/>
            <person name="Zane G.M."/>
            <person name="Rubin B.E."/>
            <person name="Wall J.D."/>
            <person name="Visel A."/>
            <person name="Bristow J."/>
            <person name="Blow M.J."/>
            <person name="Arkin A.P."/>
            <person name="Deutschbauer A.M."/>
        </authorList>
    </citation>
    <scope>NUCLEOTIDE SEQUENCE [LARGE SCALE GENOMIC DNA]</scope>
    <source>
        <strain evidence="15 16">FW300-N2E3</strain>
    </source>
</reference>
<dbReference type="GO" id="GO:0022904">
    <property type="term" value="P:respiratory electron transport chain"/>
    <property type="evidence" value="ECO:0007669"/>
    <property type="project" value="InterPro"/>
</dbReference>
<evidence type="ECO:0000256" key="11">
    <source>
        <dbReference type="ARBA" id="ARBA00023136"/>
    </source>
</evidence>
<keyword evidence="4" id="KW-1003">Cell membrane</keyword>
<comment type="cofactor">
    <cofactor evidence="1">
        <name>heme b</name>
        <dbReference type="ChEBI" id="CHEBI:60344"/>
    </cofactor>
</comment>
<proteinExistence type="inferred from homology"/>
<protein>
    <recommendedName>
        <fullName evidence="14">Cytochrome b561 bacterial/Ni-hydrogenase domain-containing protein</fullName>
    </recommendedName>
</protein>
<dbReference type="OrthoDB" id="8589936at2"/>
<dbReference type="RefSeq" id="WP_054595239.1">
    <property type="nucleotide sequence ID" value="NZ_CP012830.1"/>
</dbReference>